<dbReference type="SUPFAM" id="SSF51197">
    <property type="entry name" value="Clavaminate synthase-like"/>
    <property type="match status" value="1"/>
</dbReference>
<sequence>RDLVLKANKPLVFHGFIKEWSCSMWTPLFLASELGQLETRFRMCQRRSIPKQKPLMETDCCYVQGTFKDFCSWLESDNSESGKLIQYPRSEYCCYADYKYMAELFHDFPDLCRASDWSKFGFPGRTGQQSTIWVGSEGAFTPCHMDTYGSILVAQIFGRKKWTLFDPMDTDNLYPTRIPYEESSVFSKVNITSPDYQAFPLFRKATPYEAKAGDVLLVPKHWWHFVECLDTTISINTWVEMDDDKLDRVKEAIARVIIFSLKDSDKEDVAGWLNPTEVRK</sequence>
<dbReference type="STRING" id="45351.A7SQQ9"/>
<organism evidence="5 6">
    <name type="scientific">Nematostella vectensis</name>
    <name type="common">Starlet sea anemone</name>
    <dbReference type="NCBI Taxonomy" id="45351"/>
    <lineage>
        <taxon>Eukaryota</taxon>
        <taxon>Metazoa</taxon>
        <taxon>Cnidaria</taxon>
        <taxon>Anthozoa</taxon>
        <taxon>Hexacorallia</taxon>
        <taxon>Actiniaria</taxon>
        <taxon>Edwardsiidae</taxon>
        <taxon>Nematostella</taxon>
    </lineage>
</organism>
<dbReference type="Proteomes" id="UP000001593">
    <property type="component" value="Unassembled WGS sequence"/>
</dbReference>
<evidence type="ECO:0000313" key="6">
    <source>
        <dbReference type="Proteomes" id="UP000001593"/>
    </source>
</evidence>
<keyword evidence="6" id="KW-1185">Reference proteome</keyword>
<dbReference type="PROSITE" id="PS51184">
    <property type="entry name" value="JMJC"/>
    <property type="match status" value="1"/>
</dbReference>
<proteinExistence type="predicted"/>
<dbReference type="PANTHER" id="PTHR12461:SF43">
    <property type="entry name" value="HSPB1-ASSOCIATED PROTEIN 1"/>
    <property type="match status" value="1"/>
</dbReference>
<dbReference type="InterPro" id="IPR003347">
    <property type="entry name" value="JmjC_dom"/>
</dbReference>
<dbReference type="InParanoid" id="A7SQQ9"/>
<protein>
    <recommendedName>
        <fullName evidence="4">JmjC domain-containing protein</fullName>
    </recommendedName>
</protein>
<keyword evidence="2" id="KW-0963">Cytoplasm</keyword>
<feature type="domain" description="JmjC" evidence="4">
    <location>
        <begin position="97"/>
        <end position="254"/>
    </location>
</feature>
<dbReference type="Gene3D" id="2.60.120.650">
    <property type="entry name" value="Cupin"/>
    <property type="match status" value="1"/>
</dbReference>
<reference evidence="5 6" key="1">
    <citation type="journal article" date="2007" name="Science">
        <title>Sea anemone genome reveals ancestral eumetazoan gene repertoire and genomic organization.</title>
        <authorList>
            <person name="Putnam N.H."/>
            <person name="Srivastava M."/>
            <person name="Hellsten U."/>
            <person name="Dirks B."/>
            <person name="Chapman J."/>
            <person name="Salamov A."/>
            <person name="Terry A."/>
            <person name="Shapiro H."/>
            <person name="Lindquist E."/>
            <person name="Kapitonov V.V."/>
            <person name="Jurka J."/>
            <person name="Genikhovich G."/>
            <person name="Grigoriev I.V."/>
            <person name="Lucas S.M."/>
            <person name="Steele R.E."/>
            <person name="Finnerty J.R."/>
            <person name="Technau U."/>
            <person name="Martindale M.Q."/>
            <person name="Rokhsar D.S."/>
        </authorList>
    </citation>
    <scope>NUCLEOTIDE SEQUENCE [LARGE SCALE GENOMIC DNA]</scope>
    <source>
        <strain evidence="6">CH2 X CH6</strain>
    </source>
</reference>
<dbReference type="HOGENOM" id="CLU_016785_5_2_1"/>
<evidence type="ECO:0000256" key="1">
    <source>
        <dbReference type="ARBA" id="ARBA00004496"/>
    </source>
</evidence>
<evidence type="ECO:0000256" key="3">
    <source>
        <dbReference type="ARBA" id="ARBA00037342"/>
    </source>
</evidence>
<dbReference type="Pfam" id="PF13621">
    <property type="entry name" value="Cupin_8"/>
    <property type="match status" value="1"/>
</dbReference>
<name>A7SQQ9_NEMVE</name>
<dbReference type="GO" id="GO:0016706">
    <property type="term" value="F:2-oxoglutarate-dependent dioxygenase activity"/>
    <property type="evidence" value="ECO:0000318"/>
    <property type="project" value="GO_Central"/>
</dbReference>
<dbReference type="InterPro" id="IPR041667">
    <property type="entry name" value="Cupin_8"/>
</dbReference>
<dbReference type="PANTHER" id="PTHR12461">
    <property type="entry name" value="HYPOXIA-INDUCIBLE FACTOR 1 ALPHA INHIBITOR-RELATED"/>
    <property type="match status" value="1"/>
</dbReference>
<evidence type="ECO:0000256" key="2">
    <source>
        <dbReference type="ARBA" id="ARBA00022490"/>
    </source>
</evidence>
<dbReference type="EMBL" id="DS469749">
    <property type="protein sequence ID" value="EDO33970.1"/>
    <property type="molecule type" value="Genomic_DNA"/>
</dbReference>
<dbReference type="PhylomeDB" id="A7SQQ9"/>
<dbReference type="OMA" id="NTWIALP"/>
<comment type="function">
    <text evidence="3">May play a role in cellular stress response.</text>
</comment>
<comment type="subcellular location">
    <subcellularLocation>
        <location evidence="1">Cytoplasm</location>
    </subcellularLocation>
</comment>
<dbReference type="AlphaFoldDB" id="A7SQQ9"/>
<dbReference type="eggNOG" id="KOG2132">
    <property type="taxonomic scope" value="Eukaryota"/>
</dbReference>
<evidence type="ECO:0000313" key="5">
    <source>
        <dbReference type="EMBL" id="EDO33970.1"/>
    </source>
</evidence>
<dbReference type="FunFam" id="2.60.120.650:FF:000018">
    <property type="entry name" value="HSPB1-associated protein 1 homolog"/>
    <property type="match status" value="1"/>
</dbReference>
<dbReference type="SMART" id="SM00558">
    <property type="entry name" value="JmjC"/>
    <property type="match status" value="1"/>
</dbReference>
<gene>
    <name evidence="5" type="ORF">NEMVEDRAFT_v1g127824</name>
</gene>
<dbReference type="GO" id="GO:0005737">
    <property type="term" value="C:cytoplasm"/>
    <property type="evidence" value="ECO:0007669"/>
    <property type="project" value="UniProtKB-SubCell"/>
</dbReference>
<feature type="non-terminal residue" evidence="5">
    <location>
        <position position="280"/>
    </location>
</feature>
<accession>A7SQQ9</accession>
<evidence type="ECO:0000259" key="4">
    <source>
        <dbReference type="PROSITE" id="PS51184"/>
    </source>
</evidence>